<dbReference type="GO" id="GO:0009055">
    <property type="term" value="F:electron transfer activity"/>
    <property type="evidence" value="ECO:0007669"/>
    <property type="project" value="InterPro"/>
</dbReference>
<dbReference type="SUPFAM" id="SSF49503">
    <property type="entry name" value="Cupredoxins"/>
    <property type="match status" value="1"/>
</dbReference>
<evidence type="ECO:0000256" key="1">
    <source>
        <dbReference type="ARBA" id="ARBA00004418"/>
    </source>
</evidence>
<accession>A0A7Y6JWA7</accession>
<keyword evidence="2" id="KW-0479">Metal-binding</keyword>
<keyword evidence="3" id="KW-0574">Periplasm</keyword>
<evidence type="ECO:0000313" key="8">
    <source>
        <dbReference type="Proteomes" id="UP000594380"/>
    </source>
</evidence>
<reference evidence="7 8" key="1">
    <citation type="submission" date="2020-02" db="EMBL/GenBank/DDBJ databases">
        <title>Paraburkholderia simonii sp. nov. and Paraburkholderia youngii sp. nov. Brazilian and Mexican Mimosa-associated rhizobia.</title>
        <authorList>
            <person name="Mavima L."/>
            <person name="Beukes C.W."/>
            <person name="Chan W.Y."/>
            <person name="Palmer M."/>
            <person name="De Meyer S.E."/>
            <person name="James E.K."/>
            <person name="Venter S.N."/>
            <person name="Steenkamp E.T."/>
        </authorList>
    </citation>
    <scope>NUCLEOTIDE SEQUENCE [LARGE SCALE GENOMIC DNA]</scope>
    <source>
        <strain evidence="7 8">JPY169</strain>
    </source>
</reference>
<evidence type="ECO:0000256" key="3">
    <source>
        <dbReference type="ARBA" id="ARBA00022764"/>
    </source>
</evidence>
<comment type="caution">
    <text evidence="7">The sequence shown here is derived from an EMBL/GenBank/DDBJ whole genome shotgun (WGS) entry which is preliminary data.</text>
</comment>
<dbReference type="CDD" id="cd04211">
    <property type="entry name" value="Cupredoxin_like_2"/>
    <property type="match status" value="1"/>
</dbReference>
<dbReference type="Pfam" id="PF00127">
    <property type="entry name" value="Copper-bind"/>
    <property type="match status" value="1"/>
</dbReference>
<dbReference type="Proteomes" id="UP000594380">
    <property type="component" value="Unassembled WGS sequence"/>
</dbReference>
<feature type="signal peptide" evidence="5">
    <location>
        <begin position="1"/>
        <end position="22"/>
    </location>
</feature>
<dbReference type="PANTHER" id="PTHR38439">
    <property type="entry name" value="AURACYANIN-B"/>
    <property type="match status" value="1"/>
</dbReference>
<keyword evidence="4" id="KW-0186">Copper</keyword>
<evidence type="ECO:0000313" key="7">
    <source>
        <dbReference type="EMBL" id="NUX99904.1"/>
    </source>
</evidence>
<name>A0A7Y6JWA7_9BURK</name>
<protein>
    <submittedName>
        <fullName evidence="7">Cupredoxin family protein</fullName>
    </submittedName>
</protein>
<evidence type="ECO:0000256" key="4">
    <source>
        <dbReference type="ARBA" id="ARBA00023008"/>
    </source>
</evidence>
<dbReference type="PANTHER" id="PTHR38439:SF3">
    <property type="entry name" value="COPPER-RESISTANT CUPROPROTEIN COPI"/>
    <property type="match status" value="1"/>
</dbReference>
<feature type="chain" id="PRO_5030816060" evidence="5">
    <location>
        <begin position="23"/>
        <end position="151"/>
    </location>
</feature>
<dbReference type="EMBL" id="JAALDK010000001">
    <property type="protein sequence ID" value="NUX99904.1"/>
    <property type="molecule type" value="Genomic_DNA"/>
</dbReference>
<sequence length="151" mass="16399">MFKSMLAAAGLLLALVTSAALAHGNDEALSVGKPAHSKDATRTINVTMLDSMRFEPPTIAVKKDETIRFVVKNAGNVRHEMTLGSKQELKEHADMMRAMPDMMDHDANSVTVEPGRTGDLSWRFSHAGVFDFACLQPGHFEAGMKGTVTVK</sequence>
<evidence type="ECO:0000256" key="5">
    <source>
        <dbReference type="SAM" id="SignalP"/>
    </source>
</evidence>
<organism evidence="7 8">
    <name type="scientific">Paraburkholderia youngii</name>
    <dbReference type="NCBI Taxonomy" id="2782701"/>
    <lineage>
        <taxon>Bacteria</taxon>
        <taxon>Pseudomonadati</taxon>
        <taxon>Pseudomonadota</taxon>
        <taxon>Betaproteobacteria</taxon>
        <taxon>Burkholderiales</taxon>
        <taxon>Burkholderiaceae</taxon>
        <taxon>Paraburkholderia</taxon>
    </lineage>
</organism>
<evidence type="ECO:0000259" key="6">
    <source>
        <dbReference type="Pfam" id="PF00127"/>
    </source>
</evidence>
<dbReference type="GO" id="GO:0005507">
    <property type="term" value="F:copper ion binding"/>
    <property type="evidence" value="ECO:0007669"/>
    <property type="project" value="InterPro"/>
</dbReference>
<feature type="domain" description="Blue (type 1) copper" evidence="6">
    <location>
        <begin position="50"/>
        <end position="151"/>
    </location>
</feature>
<dbReference type="InterPro" id="IPR000923">
    <property type="entry name" value="BlueCu_1"/>
</dbReference>
<dbReference type="AlphaFoldDB" id="A0A7Y6JWA7"/>
<proteinExistence type="predicted"/>
<evidence type="ECO:0000256" key="2">
    <source>
        <dbReference type="ARBA" id="ARBA00022723"/>
    </source>
</evidence>
<comment type="subcellular location">
    <subcellularLocation>
        <location evidence="1">Periplasm</location>
    </subcellularLocation>
</comment>
<dbReference type="InterPro" id="IPR050845">
    <property type="entry name" value="Cu-binding_ET"/>
</dbReference>
<dbReference type="InterPro" id="IPR008972">
    <property type="entry name" value="Cupredoxin"/>
</dbReference>
<dbReference type="GO" id="GO:0042597">
    <property type="term" value="C:periplasmic space"/>
    <property type="evidence" value="ECO:0007669"/>
    <property type="project" value="UniProtKB-SubCell"/>
</dbReference>
<dbReference type="Gene3D" id="2.60.40.420">
    <property type="entry name" value="Cupredoxins - blue copper proteins"/>
    <property type="match status" value="1"/>
</dbReference>
<keyword evidence="5" id="KW-0732">Signal</keyword>
<gene>
    <name evidence="7" type="ORF">G5S42_09370</name>
</gene>